<dbReference type="OrthoDB" id="2289170at2759"/>
<protein>
    <submittedName>
        <fullName evidence="3">Uncharacterized protein</fullName>
    </submittedName>
</protein>
<feature type="region of interest" description="Disordered" evidence="1">
    <location>
        <begin position="116"/>
        <end position="140"/>
    </location>
</feature>
<evidence type="ECO:0000256" key="2">
    <source>
        <dbReference type="SAM" id="Phobius"/>
    </source>
</evidence>
<keyword evidence="2" id="KW-0812">Transmembrane</keyword>
<keyword evidence="2" id="KW-0472">Membrane</keyword>
<feature type="compositionally biased region" description="Low complexity" evidence="1">
    <location>
        <begin position="116"/>
        <end position="126"/>
    </location>
</feature>
<dbReference type="EMBL" id="MCGE01000006">
    <property type="protein sequence ID" value="ORZ20680.1"/>
    <property type="molecule type" value="Genomic_DNA"/>
</dbReference>
<keyword evidence="2" id="KW-1133">Transmembrane helix</keyword>
<evidence type="ECO:0000313" key="4">
    <source>
        <dbReference type="Proteomes" id="UP000193560"/>
    </source>
</evidence>
<comment type="caution">
    <text evidence="3">The sequence shown here is derived from an EMBL/GenBank/DDBJ whole genome shotgun (WGS) entry which is preliminary data.</text>
</comment>
<proteinExistence type="predicted"/>
<accession>A0A1X2IQW7</accession>
<reference evidence="3 4" key="1">
    <citation type="submission" date="2016-07" db="EMBL/GenBank/DDBJ databases">
        <title>Pervasive Adenine N6-methylation of Active Genes in Fungi.</title>
        <authorList>
            <consortium name="DOE Joint Genome Institute"/>
            <person name="Mondo S.J."/>
            <person name="Dannebaum R.O."/>
            <person name="Kuo R.C."/>
            <person name="Labutti K."/>
            <person name="Haridas S."/>
            <person name="Kuo A."/>
            <person name="Salamov A."/>
            <person name="Ahrendt S.R."/>
            <person name="Lipzen A."/>
            <person name="Sullivan W."/>
            <person name="Andreopoulos W.B."/>
            <person name="Clum A."/>
            <person name="Lindquist E."/>
            <person name="Daum C."/>
            <person name="Ramamoorthy G.K."/>
            <person name="Gryganskyi A."/>
            <person name="Culley D."/>
            <person name="Magnuson J.K."/>
            <person name="James T.Y."/>
            <person name="O'Malley M.A."/>
            <person name="Stajich J.E."/>
            <person name="Spatafora J.W."/>
            <person name="Visel A."/>
            <person name="Grigoriev I.V."/>
        </authorList>
    </citation>
    <scope>NUCLEOTIDE SEQUENCE [LARGE SCALE GENOMIC DNA]</scope>
    <source>
        <strain evidence="3 4">NRRL 1336</strain>
    </source>
</reference>
<gene>
    <name evidence="3" type="ORF">BCR42DRAFT_409270</name>
</gene>
<feature type="transmembrane region" description="Helical" evidence="2">
    <location>
        <begin position="17"/>
        <end position="39"/>
    </location>
</feature>
<keyword evidence="4" id="KW-1185">Reference proteome</keyword>
<evidence type="ECO:0000313" key="3">
    <source>
        <dbReference type="EMBL" id="ORZ20680.1"/>
    </source>
</evidence>
<dbReference type="STRING" id="90262.A0A1X2IQW7"/>
<dbReference type="Proteomes" id="UP000193560">
    <property type="component" value="Unassembled WGS sequence"/>
</dbReference>
<organism evidence="3 4">
    <name type="scientific">Absidia repens</name>
    <dbReference type="NCBI Taxonomy" id="90262"/>
    <lineage>
        <taxon>Eukaryota</taxon>
        <taxon>Fungi</taxon>
        <taxon>Fungi incertae sedis</taxon>
        <taxon>Mucoromycota</taxon>
        <taxon>Mucoromycotina</taxon>
        <taxon>Mucoromycetes</taxon>
        <taxon>Mucorales</taxon>
        <taxon>Cunninghamellaceae</taxon>
        <taxon>Absidia</taxon>
    </lineage>
</organism>
<sequence>MSTTSAIQQPIPSIRNFYAYVGLGITLTATTAYVIYQLIEDDRQVKQKKQTKRAERQILQLIHQIQVDRQTINKDIEGLTGTLLHKAEEHNNKVKSQASDCDLKKNLEDSDGAALTTVDTLTTQGTNSGKDNDSNNNTMDDKEWKRHEFVLAECNELLLRLMERLDAIRPKSAIIGEDVDGQVLKEPNDLEEAAILDIRNRKKKVIRQIERNFRQLDQCKDLMNRLLGGYQ</sequence>
<name>A0A1X2IQW7_9FUNG</name>
<dbReference type="AlphaFoldDB" id="A0A1X2IQW7"/>
<evidence type="ECO:0000256" key="1">
    <source>
        <dbReference type="SAM" id="MobiDB-lite"/>
    </source>
</evidence>